<evidence type="ECO:0000259" key="5">
    <source>
        <dbReference type="PROSITE" id="PS50850"/>
    </source>
</evidence>
<dbReference type="EMBL" id="AEAH01002229">
    <property type="protein sequence ID" value="EGH34127.1"/>
    <property type="molecule type" value="Genomic_DNA"/>
</dbReference>
<reference evidence="6 7" key="1">
    <citation type="journal article" date="2011" name="PLoS Pathog.">
        <title>Dynamic evolution of pathogenicity revealed by sequencing and comparative genomics of 19 Pseudomonas syringae isolates.</title>
        <authorList>
            <person name="Baltrus D.A."/>
            <person name="Nishimura M.T."/>
            <person name="Romanchuk A."/>
            <person name="Chang J.H."/>
            <person name="Mukhtar M.S."/>
            <person name="Cherkis K."/>
            <person name="Roach J."/>
            <person name="Grant S.R."/>
            <person name="Jones C.D."/>
            <person name="Dangl J.L."/>
        </authorList>
    </citation>
    <scope>NUCLEOTIDE SEQUENCE [LARGE SCALE GENOMIC DNA]</scope>
    <source>
        <strain evidence="7">M301072PT</strain>
    </source>
</reference>
<dbReference type="HOGENOM" id="CLU_2643996_0_0_6"/>
<keyword evidence="3 4" id="KW-0472">Membrane</keyword>
<dbReference type="GO" id="GO:0022857">
    <property type="term" value="F:transmembrane transporter activity"/>
    <property type="evidence" value="ECO:0007669"/>
    <property type="project" value="InterPro"/>
</dbReference>
<organism evidence="6 7">
    <name type="scientific">Pseudomonas syringae pv. japonica str. M301072</name>
    <dbReference type="NCBI Taxonomy" id="629262"/>
    <lineage>
        <taxon>Bacteria</taxon>
        <taxon>Pseudomonadati</taxon>
        <taxon>Pseudomonadota</taxon>
        <taxon>Gammaproteobacteria</taxon>
        <taxon>Pseudomonadales</taxon>
        <taxon>Pseudomonadaceae</taxon>
        <taxon>Pseudomonas</taxon>
        <taxon>Pseudomonas syringae</taxon>
    </lineage>
</organism>
<feature type="domain" description="Major facilitator superfamily (MFS) profile" evidence="5">
    <location>
        <begin position="18"/>
        <end position="77"/>
    </location>
</feature>
<evidence type="ECO:0000313" key="6">
    <source>
        <dbReference type="EMBL" id="EGH34127.1"/>
    </source>
</evidence>
<evidence type="ECO:0000313" key="7">
    <source>
        <dbReference type="Proteomes" id="UP000004471"/>
    </source>
</evidence>
<dbReference type="Proteomes" id="UP000004471">
    <property type="component" value="Unassembled WGS sequence"/>
</dbReference>
<dbReference type="Gene3D" id="1.20.1720.10">
    <property type="entry name" value="Multidrug resistance protein D"/>
    <property type="match status" value="1"/>
</dbReference>
<proteinExistence type="predicted"/>
<dbReference type="InterPro" id="IPR020846">
    <property type="entry name" value="MFS_dom"/>
</dbReference>
<name>F3FV85_PSESX</name>
<evidence type="ECO:0000256" key="3">
    <source>
        <dbReference type="ARBA" id="ARBA00023136"/>
    </source>
</evidence>
<keyword evidence="2 4" id="KW-1133">Transmembrane helix</keyword>
<feature type="transmembrane region" description="Helical" evidence="4">
    <location>
        <begin position="20"/>
        <end position="43"/>
    </location>
</feature>
<protein>
    <submittedName>
        <fullName evidence="6">Major facilitator transporter</fullName>
    </submittedName>
</protein>
<evidence type="ECO:0000256" key="4">
    <source>
        <dbReference type="SAM" id="Phobius"/>
    </source>
</evidence>
<sequence length="77" mass="7976">MTTAHRVQTQPTAGRWGQLLAACLTGILIPLCFTGPAVVLPSINQALGGSAVELTWVINAYILTYGSAMMAAGSLTD</sequence>
<dbReference type="InterPro" id="IPR036259">
    <property type="entry name" value="MFS_trans_sf"/>
</dbReference>
<dbReference type="SUPFAM" id="SSF103473">
    <property type="entry name" value="MFS general substrate transporter"/>
    <property type="match status" value="1"/>
</dbReference>
<gene>
    <name evidence="6" type="ORF">PSYJA_36459</name>
</gene>
<evidence type="ECO:0000256" key="2">
    <source>
        <dbReference type="ARBA" id="ARBA00022989"/>
    </source>
</evidence>
<evidence type="ECO:0000256" key="1">
    <source>
        <dbReference type="ARBA" id="ARBA00022692"/>
    </source>
</evidence>
<dbReference type="PROSITE" id="PS50850">
    <property type="entry name" value="MFS"/>
    <property type="match status" value="1"/>
</dbReference>
<feature type="transmembrane region" description="Helical" evidence="4">
    <location>
        <begin position="55"/>
        <end position="75"/>
    </location>
</feature>
<dbReference type="AlphaFoldDB" id="F3FV85"/>
<keyword evidence="1 4" id="KW-0812">Transmembrane</keyword>
<comment type="caution">
    <text evidence="6">The sequence shown here is derived from an EMBL/GenBank/DDBJ whole genome shotgun (WGS) entry which is preliminary data.</text>
</comment>
<feature type="non-terminal residue" evidence="6">
    <location>
        <position position="77"/>
    </location>
</feature>
<accession>F3FV85</accession>